<dbReference type="SUPFAM" id="SSF49498">
    <property type="entry name" value="alpha-Amylase inhibitor tendamistat"/>
    <property type="match status" value="1"/>
</dbReference>
<dbReference type="AlphaFoldDB" id="A0A4V6AWN6"/>
<dbReference type="SMART" id="SM00783">
    <property type="entry name" value="A_amylase_inhib"/>
    <property type="match status" value="1"/>
</dbReference>
<evidence type="ECO:0000256" key="2">
    <source>
        <dbReference type="ARBA" id="ARBA00023157"/>
    </source>
</evidence>
<sequence length="207" mass="21559">MDDANTGAGPPPGYMPEGGPAVIAIVEQWLGRSDPSGDEPPRREPSPAARTVLSRTGRRPCRGCRTPARFTSRTHAPCVPKSADAPTARSSMLTRTHRIRALTAAASTVALCGLPLLSAAPASAAPLPTAPPAPSCVALYESWRYVTASNDCATAHQVQVVYQDGATGLCHALAPGTQTTVGEGYFGRHGHVDHLALCEPYEAQTGP</sequence>
<evidence type="ECO:0000256" key="3">
    <source>
        <dbReference type="SAM" id="MobiDB-lite"/>
    </source>
</evidence>
<proteinExistence type="predicted"/>
<protein>
    <recommendedName>
        <fullName evidence="6">Alpha-amlyase</fullName>
    </recommendedName>
</protein>
<name>A0A4V6AWN6_STRLS</name>
<dbReference type="InterPro" id="IPR036379">
    <property type="entry name" value="A-amylase_inhib_sf"/>
</dbReference>
<dbReference type="Proteomes" id="UP000305929">
    <property type="component" value="Unassembled WGS sequence"/>
</dbReference>
<feature type="region of interest" description="Disordered" evidence="3">
    <location>
        <begin position="30"/>
        <end position="66"/>
    </location>
</feature>
<dbReference type="GO" id="GO:0015066">
    <property type="term" value="F:alpha-amylase inhibitor activity"/>
    <property type="evidence" value="ECO:0007669"/>
    <property type="project" value="UniProtKB-KW"/>
</dbReference>
<feature type="region of interest" description="Disordered" evidence="3">
    <location>
        <begin position="1"/>
        <end position="20"/>
    </location>
</feature>
<dbReference type="EMBL" id="SZNQ01000001">
    <property type="protein sequence ID" value="TKT04563.1"/>
    <property type="molecule type" value="Genomic_DNA"/>
</dbReference>
<evidence type="ECO:0008006" key="6">
    <source>
        <dbReference type="Google" id="ProtNLM"/>
    </source>
</evidence>
<dbReference type="Gene3D" id="2.60.40.20">
    <property type="entry name" value="Alpha-amylase inhibitor"/>
    <property type="match status" value="1"/>
</dbReference>
<keyword evidence="5" id="KW-1185">Reference proteome</keyword>
<dbReference type="OrthoDB" id="4295858at2"/>
<evidence type="ECO:0000256" key="1">
    <source>
        <dbReference type="ARBA" id="ARBA00022579"/>
    </source>
</evidence>
<dbReference type="InterPro" id="IPR000833">
    <property type="entry name" value="A-amylase_inhib"/>
</dbReference>
<keyword evidence="2" id="KW-1015">Disulfide bond</keyword>
<comment type="caution">
    <text evidence="4">The sequence shown here is derived from an EMBL/GenBank/DDBJ whole genome shotgun (WGS) entry which is preliminary data.</text>
</comment>
<accession>A0A4V6AWN6</accession>
<gene>
    <name evidence="4" type="ORF">E4U91_34190</name>
</gene>
<dbReference type="Pfam" id="PF01356">
    <property type="entry name" value="A_amylase_inhib"/>
    <property type="match status" value="1"/>
</dbReference>
<organism evidence="4 5">
    <name type="scientific">Streptomyces lasalocidi</name>
    <name type="common">Streptomyces lasaliensis</name>
    <dbReference type="NCBI Taxonomy" id="324833"/>
    <lineage>
        <taxon>Bacteria</taxon>
        <taxon>Bacillati</taxon>
        <taxon>Actinomycetota</taxon>
        <taxon>Actinomycetes</taxon>
        <taxon>Kitasatosporales</taxon>
        <taxon>Streptomycetaceae</taxon>
        <taxon>Streptomyces</taxon>
    </lineage>
</organism>
<evidence type="ECO:0000313" key="5">
    <source>
        <dbReference type="Proteomes" id="UP000305929"/>
    </source>
</evidence>
<evidence type="ECO:0000313" key="4">
    <source>
        <dbReference type="EMBL" id="TKT04563.1"/>
    </source>
</evidence>
<reference evidence="4 5" key="1">
    <citation type="submission" date="2019-04" db="EMBL/GenBank/DDBJ databases">
        <title>Streptomyces lasaliensis sp. nov., an Actinomycete isolated from soil which produces the polyether antibiotic lasalocid.</title>
        <authorList>
            <person name="Erwin G."/>
            <person name="Haber C."/>
        </authorList>
    </citation>
    <scope>NUCLEOTIDE SEQUENCE [LARGE SCALE GENOMIC DNA]</scope>
    <source>
        <strain evidence="4 5">X-537</strain>
    </source>
</reference>
<keyword evidence="1" id="KW-0022">Alpha-amylase inhibitor</keyword>